<feature type="region of interest" description="Disordered" evidence="1">
    <location>
        <begin position="95"/>
        <end position="115"/>
    </location>
</feature>
<dbReference type="Proteomes" id="UP000266673">
    <property type="component" value="Unassembled WGS sequence"/>
</dbReference>
<name>A0A397TXJ9_9GLOM</name>
<gene>
    <name evidence="2" type="ORF">C2G38_2226953</name>
</gene>
<feature type="compositionally biased region" description="Polar residues" evidence="1">
    <location>
        <begin position="357"/>
        <end position="379"/>
    </location>
</feature>
<feature type="compositionally biased region" description="Basic and acidic residues" evidence="1">
    <location>
        <begin position="387"/>
        <end position="398"/>
    </location>
</feature>
<feature type="compositionally biased region" description="Acidic residues" evidence="1">
    <location>
        <begin position="322"/>
        <end position="341"/>
    </location>
</feature>
<feature type="compositionally biased region" description="Basic and acidic residues" evidence="1">
    <location>
        <begin position="468"/>
        <end position="477"/>
    </location>
</feature>
<evidence type="ECO:0000313" key="2">
    <source>
        <dbReference type="EMBL" id="RIB02762.1"/>
    </source>
</evidence>
<evidence type="ECO:0000256" key="1">
    <source>
        <dbReference type="SAM" id="MobiDB-lite"/>
    </source>
</evidence>
<feature type="compositionally biased region" description="Acidic residues" evidence="1">
    <location>
        <begin position="246"/>
        <end position="257"/>
    </location>
</feature>
<protein>
    <submittedName>
        <fullName evidence="2">Uncharacterized protein</fullName>
    </submittedName>
</protein>
<feature type="compositionally biased region" description="Basic and acidic residues" evidence="1">
    <location>
        <begin position="231"/>
        <end position="244"/>
    </location>
</feature>
<keyword evidence="3" id="KW-1185">Reference proteome</keyword>
<organism evidence="2 3">
    <name type="scientific">Gigaspora rosea</name>
    <dbReference type="NCBI Taxonomy" id="44941"/>
    <lineage>
        <taxon>Eukaryota</taxon>
        <taxon>Fungi</taxon>
        <taxon>Fungi incertae sedis</taxon>
        <taxon>Mucoromycota</taxon>
        <taxon>Glomeromycotina</taxon>
        <taxon>Glomeromycetes</taxon>
        <taxon>Diversisporales</taxon>
        <taxon>Gigasporaceae</taxon>
        <taxon>Gigaspora</taxon>
    </lineage>
</organism>
<feature type="region of interest" description="Disordered" evidence="1">
    <location>
        <begin position="207"/>
        <end position="277"/>
    </location>
</feature>
<sequence>MTNNSNNTNSNNNDKTTSIEMNPNIALLIRLLSNPTSLQQMLTSTAQTTLASNAIVGVVNTSHEFPTFPVSVGDFILQKISESILGNWAQKEGQRCLQSRHSTPPKRKNSIPPLRNKRVVLTPSSTLSSLQNELPNTITASPAASITNSIETDSVGTEDNIDAELFLSELPETNDNAELYSLELSAPIIRSKKPIRKLSDISYKPLTQVQQSGKKKAATANLKCATRKQAKKIESDNDEAKNNIDVESDNDEAEDNIGAESDNDKAENELLAPITRSKKPVRKLSDISYKPLTQVQQSGKKKAAIANLKRATRKQAKKIESDNDEAEDNIDVESDNNEAEDAPITQSKKPIRKLLGINNQPLTQMQQSGKKKTATTNPKHATKKQVKSVESDNDKAEDNIDAESEQPEVDNVVSTSFKLPARSKKAIGKLSDISNRPLTQVQKSGSDSGKEKTAMTNSKRANKKQAMKKTESKRIRK</sequence>
<dbReference type="AlphaFoldDB" id="A0A397TXJ9"/>
<feature type="region of interest" description="Disordered" evidence="1">
    <location>
        <begin position="295"/>
        <end position="477"/>
    </location>
</feature>
<accession>A0A397TXJ9</accession>
<dbReference type="OrthoDB" id="2491087at2759"/>
<feature type="compositionally biased region" description="Polar residues" evidence="1">
    <location>
        <begin position="432"/>
        <end position="447"/>
    </location>
</feature>
<evidence type="ECO:0000313" key="3">
    <source>
        <dbReference type="Proteomes" id="UP000266673"/>
    </source>
</evidence>
<reference evidence="2 3" key="1">
    <citation type="submission" date="2018-06" db="EMBL/GenBank/DDBJ databases">
        <title>Comparative genomics reveals the genomic features of Rhizophagus irregularis, R. cerebriforme, R. diaphanum and Gigaspora rosea, and their symbiotic lifestyle signature.</title>
        <authorList>
            <person name="Morin E."/>
            <person name="San Clemente H."/>
            <person name="Chen E.C.H."/>
            <person name="De La Providencia I."/>
            <person name="Hainaut M."/>
            <person name="Kuo A."/>
            <person name="Kohler A."/>
            <person name="Murat C."/>
            <person name="Tang N."/>
            <person name="Roy S."/>
            <person name="Loubradou J."/>
            <person name="Henrissat B."/>
            <person name="Grigoriev I.V."/>
            <person name="Corradi N."/>
            <person name="Roux C."/>
            <person name="Martin F.M."/>
        </authorList>
    </citation>
    <scope>NUCLEOTIDE SEQUENCE [LARGE SCALE GENOMIC DNA]</scope>
    <source>
        <strain evidence="2 3">DAOM 194757</strain>
    </source>
</reference>
<dbReference type="EMBL" id="QKWP01002596">
    <property type="protein sequence ID" value="RIB02762.1"/>
    <property type="molecule type" value="Genomic_DNA"/>
</dbReference>
<comment type="caution">
    <text evidence="2">The sequence shown here is derived from an EMBL/GenBank/DDBJ whole genome shotgun (WGS) entry which is preliminary data.</text>
</comment>
<feature type="compositionally biased region" description="Acidic residues" evidence="1">
    <location>
        <begin position="399"/>
        <end position="408"/>
    </location>
</feature>
<proteinExistence type="predicted"/>